<organism evidence="2 3">
    <name type="scientific">Algoriphagus aquimarinus</name>
    <dbReference type="NCBI Taxonomy" id="237018"/>
    <lineage>
        <taxon>Bacteria</taxon>
        <taxon>Pseudomonadati</taxon>
        <taxon>Bacteroidota</taxon>
        <taxon>Cytophagia</taxon>
        <taxon>Cytophagales</taxon>
        <taxon>Cyclobacteriaceae</taxon>
        <taxon>Algoriphagus</taxon>
    </lineage>
</organism>
<dbReference type="EMBL" id="FOKK01000008">
    <property type="protein sequence ID" value="SFB37450.1"/>
    <property type="molecule type" value="Genomic_DNA"/>
</dbReference>
<dbReference type="InterPro" id="IPR016181">
    <property type="entry name" value="Acyl_CoA_acyltransferase"/>
</dbReference>
<dbReference type="GO" id="GO:0016747">
    <property type="term" value="F:acyltransferase activity, transferring groups other than amino-acyl groups"/>
    <property type="evidence" value="ECO:0007669"/>
    <property type="project" value="InterPro"/>
</dbReference>
<evidence type="ECO:0000313" key="3">
    <source>
        <dbReference type="Proteomes" id="UP000198790"/>
    </source>
</evidence>
<name>A0A1I1AM23_9BACT</name>
<dbReference type="CDD" id="cd04301">
    <property type="entry name" value="NAT_SF"/>
    <property type="match status" value="1"/>
</dbReference>
<dbReference type="AlphaFoldDB" id="A0A1I1AM23"/>
<keyword evidence="3" id="KW-1185">Reference proteome</keyword>
<reference evidence="2 3" key="1">
    <citation type="submission" date="2016-10" db="EMBL/GenBank/DDBJ databases">
        <authorList>
            <person name="de Groot N.N."/>
        </authorList>
    </citation>
    <scope>NUCLEOTIDE SEQUENCE [LARGE SCALE GENOMIC DNA]</scope>
    <source>
        <strain evidence="2 3">DSM 23399</strain>
    </source>
</reference>
<dbReference type="STRING" id="237018.SAMN04489723_108136"/>
<proteinExistence type="predicted"/>
<dbReference type="SUPFAM" id="SSF55729">
    <property type="entry name" value="Acyl-CoA N-acyltransferases (Nat)"/>
    <property type="match status" value="1"/>
</dbReference>
<gene>
    <name evidence="2" type="ORF">SAMN04489723_108136</name>
</gene>
<feature type="domain" description="N-acetyltransferase" evidence="1">
    <location>
        <begin position="10"/>
        <end position="154"/>
    </location>
</feature>
<accession>A0A1I1AM23</accession>
<protein>
    <submittedName>
        <fullName evidence="2">ElaA protein</fullName>
    </submittedName>
</protein>
<evidence type="ECO:0000313" key="2">
    <source>
        <dbReference type="EMBL" id="SFB37450.1"/>
    </source>
</evidence>
<evidence type="ECO:0000259" key="1">
    <source>
        <dbReference type="PROSITE" id="PS51186"/>
    </source>
</evidence>
<dbReference type="PROSITE" id="PS51186">
    <property type="entry name" value="GNAT"/>
    <property type="match status" value="1"/>
</dbReference>
<dbReference type="Proteomes" id="UP000198790">
    <property type="component" value="Unassembled WGS sequence"/>
</dbReference>
<sequence>MSTKSMELTTVIKSFEELSNHELYAIIRLRNEVFVVEQDCVFQDADNKDQLAYHVMIKCGDLLAAYARVLPAGATFAEASIGRVVSDKQARGTGAGRRLMKDSISFVKSEYGSCTIRIGAQTYLNEFYKSLGFEDAGERYLEDGIEHVEMTMEV</sequence>
<dbReference type="InterPro" id="IPR000182">
    <property type="entry name" value="GNAT_dom"/>
</dbReference>
<dbReference type="Gene3D" id="3.40.630.30">
    <property type="match status" value="1"/>
</dbReference>
<dbReference type="Pfam" id="PF13673">
    <property type="entry name" value="Acetyltransf_10"/>
    <property type="match status" value="1"/>
</dbReference>
<dbReference type="RefSeq" id="WP_245786855.1">
    <property type="nucleotide sequence ID" value="NZ_FOKK01000008.1"/>
</dbReference>